<gene>
    <name evidence="1" type="ORF">AWRI4233_LOCUS3603</name>
</gene>
<dbReference type="InterPro" id="IPR021858">
    <property type="entry name" value="Fun_TF"/>
</dbReference>
<comment type="caution">
    <text evidence="1">The sequence shown here is derived from an EMBL/GenBank/DDBJ whole genome shotgun (WGS) entry which is preliminary data.</text>
</comment>
<evidence type="ECO:0000313" key="2">
    <source>
        <dbReference type="Proteomes" id="UP000714618"/>
    </source>
</evidence>
<accession>A0A9N8JRA0</accession>
<proteinExistence type="predicted"/>
<name>A0A9N8JRA0_9PEZI</name>
<dbReference type="AlphaFoldDB" id="A0A9N8JRA0"/>
<reference evidence="1" key="1">
    <citation type="submission" date="2020-06" db="EMBL/GenBank/DDBJ databases">
        <authorList>
            <person name="Onetto C."/>
        </authorList>
    </citation>
    <scope>NUCLEOTIDE SEQUENCE</scope>
</reference>
<protein>
    <submittedName>
        <fullName evidence="1">Uncharacterized protein</fullName>
    </submittedName>
</protein>
<dbReference type="EMBL" id="CAIJEO010000005">
    <property type="protein sequence ID" value="CAD0092403.1"/>
    <property type="molecule type" value="Genomic_DNA"/>
</dbReference>
<keyword evidence="2" id="KW-1185">Reference proteome</keyword>
<dbReference type="Pfam" id="PF11951">
    <property type="entry name" value="Fungal_trans_2"/>
    <property type="match status" value="1"/>
</dbReference>
<organism evidence="1 2">
    <name type="scientific">Aureobasidium mustum</name>
    <dbReference type="NCBI Taxonomy" id="2773714"/>
    <lineage>
        <taxon>Eukaryota</taxon>
        <taxon>Fungi</taxon>
        <taxon>Dikarya</taxon>
        <taxon>Ascomycota</taxon>
        <taxon>Pezizomycotina</taxon>
        <taxon>Dothideomycetes</taxon>
        <taxon>Dothideomycetidae</taxon>
        <taxon>Dothideales</taxon>
        <taxon>Saccotheciaceae</taxon>
        <taxon>Aureobasidium</taxon>
    </lineage>
</organism>
<dbReference type="OrthoDB" id="3889320at2759"/>
<dbReference type="Proteomes" id="UP000714618">
    <property type="component" value="Unassembled WGS sequence"/>
</dbReference>
<evidence type="ECO:0000313" key="1">
    <source>
        <dbReference type="EMBL" id="CAD0092403.1"/>
    </source>
</evidence>
<sequence length="103" mass="11350">MLAVFFSRFEGSRTFDVDGPSVTTLRVKALRETQKAVEDPDRCIGLGMIAAIIASIFEAFVRGDMAICKLHLAGLRAVIAHRQRVLGTSSLYDNFQICMLITS</sequence>